<dbReference type="Pfam" id="PF07221">
    <property type="entry name" value="GlcNAc_2-epim"/>
    <property type="match status" value="1"/>
</dbReference>
<comment type="caution">
    <text evidence="3">The sequence shown here is derived from an EMBL/GenBank/DDBJ whole genome shotgun (WGS) entry which is preliminary data.</text>
</comment>
<dbReference type="EC" id="5.3.1.8" evidence="3"/>
<dbReference type="SUPFAM" id="SSF48208">
    <property type="entry name" value="Six-hairpin glycosidases"/>
    <property type="match status" value="1"/>
</dbReference>
<dbReference type="InterPro" id="IPR008928">
    <property type="entry name" value="6-hairpin_glycosidase_sf"/>
</dbReference>
<dbReference type="InterPro" id="IPR012341">
    <property type="entry name" value="6hp_glycosidase-like_sf"/>
</dbReference>
<evidence type="ECO:0000313" key="4">
    <source>
        <dbReference type="Proteomes" id="UP001242480"/>
    </source>
</evidence>
<dbReference type="PANTHER" id="PTHR15108">
    <property type="entry name" value="N-ACYLGLUCOSAMINE-2-EPIMERASE"/>
    <property type="match status" value="1"/>
</dbReference>
<keyword evidence="4" id="KW-1185">Reference proteome</keyword>
<dbReference type="RefSeq" id="WP_307273034.1">
    <property type="nucleotide sequence ID" value="NZ_JAUSVX010000004.1"/>
</dbReference>
<protein>
    <submittedName>
        <fullName evidence="3">Mannose-6-phosphate isomerase</fullName>
        <ecNumber evidence="3">5.3.1.8</ecNumber>
    </submittedName>
</protein>
<name>A0ABU0J6I2_9HYPH</name>
<gene>
    <name evidence="3" type="ORF">QO011_002888</name>
</gene>
<dbReference type="InterPro" id="IPR010819">
    <property type="entry name" value="AGE/CE"/>
</dbReference>
<reference evidence="3 4" key="1">
    <citation type="submission" date="2023-07" db="EMBL/GenBank/DDBJ databases">
        <title>Genomic Encyclopedia of Type Strains, Phase IV (KMG-IV): sequencing the most valuable type-strain genomes for metagenomic binning, comparative biology and taxonomic classification.</title>
        <authorList>
            <person name="Goeker M."/>
        </authorList>
    </citation>
    <scope>NUCLEOTIDE SEQUENCE [LARGE SCALE GENOMIC DNA]</scope>
    <source>
        <strain evidence="3 4">DSM 19619</strain>
    </source>
</reference>
<dbReference type="EMBL" id="JAUSVX010000004">
    <property type="protein sequence ID" value="MDQ0469872.1"/>
    <property type="molecule type" value="Genomic_DNA"/>
</dbReference>
<evidence type="ECO:0000256" key="2">
    <source>
        <dbReference type="ARBA" id="ARBA00023235"/>
    </source>
</evidence>
<dbReference type="Gene3D" id="1.50.10.10">
    <property type="match status" value="1"/>
</dbReference>
<dbReference type="Proteomes" id="UP001242480">
    <property type="component" value="Unassembled WGS sequence"/>
</dbReference>
<proteinExistence type="inferred from homology"/>
<keyword evidence="2 3" id="KW-0413">Isomerase</keyword>
<accession>A0ABU0J6I2</accession>
<evidence type="ECO:0000256" key="1">
    <source>
        <dbReference type="ARBA" id="ARBA00008558"/>
    </source>
</evidence>
<sequence>MSLRNYLAWVRDQALPFWLPRAADAEGLFHETLAMDGTPQPEAELRLRTGMRQAYVLAHAAELGLVDRAPALDLAARMMERLRALAWAPDGRPGWAARFDRAGGITDGRRDLYDHAFALLALGHLGRATGEARYAAWIEETLAVVDGALAAPHGGWAESDRGELPRRQNPHMHLFEASLALHETTGEARHLARAGEIFGLLRARFLDEEAGVLTEFFGPAWERSPQVRSERLDPGHMAEWTWLLRRYERAARRPVDALCGRLFDAAVRLGLTADGFLVDEVDIAGRPLVDRRRLWPQTEYLKALVVQGSAGHRPELLEEAAALAGRLGKTYLAGVPAGAWRDAFTLDGRPSASAIPASTLYHLFAPVPEILRLEAS</sequence>
<dbReference type="GO" id="GO:0004476">
    <property type="term" value="F:mannose-6-phosphate isomerase activity"/>
    <property type="evidence" value="ECO:0007669"/>
    <property type="project" value="UniProtKB-EC"/>
</dbReference>
<comment type="similarity">
    <text evidence="1">Belongs to the N-acylglucosamine 2-epimerase family.</text>
</comment>
<evidence type="ECO:0000313" key="3">
    <source>
        <dbReference type="EMBL" id="MDQ0469872.1"/>
    </source>
</evidence>
<organism evidence="3 4">
    <name type="scientific">Labrys wisconsinensis</name>
    <dbReference type="NCBI Taxonomy" id="425677"/>
    <lineage>
        <taxon>Bacteria</taxon>
        <taxon>Pseudomonadati</taxon>
        <taxon>Pseudomonadota</taxon>
        <taxon>Alphaproteobacteria</taxon>
        <taxon>Hyphomicrobiales</taxon>
        <taxon>Xanthobacteraceae</taxon>
        <taxon>Labrys</taxon>
    </lineage>
</organism>